<protein>
    <submittedName>
        <fullName evidence="1">Uncharacterized protein</fullName>
    </submittedName>
</protein>
<dbReference type="AlphaFoldDB" id="A0A9D2BNB1"/>
<organism evidence="1 2">
    <name type="scientific">Candidatus Erysipelatoclostridium merdavium</name>
    <dbReference type="NCBI Taxonomy" id="2838566"/>
    <lineage>
        <taxon>Bacteria</taxon>
        <taxon>Bacillati</taxon>
        <taxon>Bacillota</taxon>
        <taxon>Erysipelotrichia</taxon>
        <taxon>Erysipelotrichales</taxon>
        <taxon>Erysipelotrichales incertae sedis</taxon>
    </lineage>
</organism>
<sequence length="108" mass="12728">MAENNQNEFYGVVIGTGEYYFDKAYPLDKKVPVYFNSEYNQIVLEDYSGQEPLACLYYIPEYQEYCIEPYQTKTIYLKSGQPLGKRVYYLPRGMSIYINEKSCMFKLG</sequence>
<name>A0A9D2BNB1_9FIRM</name>
<comment type="caution">
    <text evidence="1">The sequence shown here is derived from an EMBL/GenBank/DDBJ whole genome shotgun (WGS) entry which is preliminary data.</text>
</comment>
<dbReference type="Proteomes" id="UP000886724">
    <property type="component" value="Unassembled WGS sequence"/>
</dbReference>
<accession>A0A9D2BNB1</accession>
<gene>
    <name evidence="1" type="ORF">H9980_10475</name>
</gene>
<reference evidence="1" key="2">
    <citation type="submission" date="2021-04" db="EMBL/GenBank/DDBJ databases">
        <authorList>
            <person name="Gilroy R."/>
        </authorList>
    </citation>
    <scope>NUCLEOTIDE SEQUENCE</scope>
    <source>
        <strain evidence="1">ChiGjej1B1-14440</strain>
    </source>
</reference>
<evidence type="ECO:0000313" key="2">
    <source>
        <dbReference type="Proteomes" id="UP000886724"/>
    </source>
</evidence>
<dbReference type="EMBL" id="DXET01000228">
    <property type="protein sequence ID" value="HIX82376.1"/>
    <property type="molecule type" value="Genomic_DNA"/>
</dbReference>
<evidence type="ECO:0000313" key="1">
    <source>
        <dbReference type="EMBL" id="HIX82376.1"/>
    </source>
</evidence>
<reference evidence="1" key="1">
    <citation type="journal article" date="2021" name="PeerJ">
        <title>Extensive microbial diversity within the chicken gut microbiome revealed by metagenomics and culture.</title>
        <authorList>
            <person name="Gilroy R."/>
            <person name="Ravi A."/>
            <person name="Getino M."/>
            <person name="Pursley I."/>
            <person name="Horton D.L."/>
            <person name="Alikhan N.F."/>
            <person name="Baker D."/>
            <person name="Gharbi K."/>
            <person name="Hall N."/>
            <person name="Watson M."/>
            <person name="Adriaenssens E.M."/>
            <person name="Foster-Nyarko E."/>
            <person name="Jarju S."/>
            <person name="Secka A."/>
            <person name="Antonio M."/>
            <person name="Oren A."/>
            <person name="Chaudhuri R.R."/>
            <person name="La Ragione R."/>
            <person name="Hildebrand F."/>
            <person name="Pallen M.J."/>
        </authorList>
    </citation>
    <scope>NUCLEOTIDE SEQUENCE</scope>
    <source>
        <strain evidence="1">ChiGjej1B1-14440</strain>
    </source>
</reference>
<proteinExistence type="predicted"/>